<dbReference type="Gene3D" id="1.25.40.10">
    <property type="entry name" value="Tetratricopeptide repeat domain"/>
    <property type="match status" value="2"/>
</dbReference>
<sequence length="1134" mass="119808">MDERHPNPAPLLRLHLLDGFRVTRDGGPDLPEKWPRPSARGLVKLLAVTPEHRLHREQVMETCWPGTDPQAALGSLRVALHAARHALEPELAPRAASSYLVAEGPMLALDPATVRVDADEAEAAARAALDASDGDGYDGADDTAALARALALFTGDLLPEDCYEPWAEARRAGVGELRDRLRLRLGAARLAGGAPREAVALAEQVLAGSPADERAHRLVMEAALRQGLRRRAVAQYHRCRRVLDQELGVRPGPVIERLHREALSAAPARVPAPPALPAPVRAAAAAPLRGRDDALGRLAGRGAAPVVLLTGEAGVGKTRLAAEAAARAAAGGAAVLWGAGQDPDGRTPYGMFAEALDRWFAGCDAAERAEIGAEYPELAVLLPSLGQVPGAGEHTPEEERDRLFRAGALVLGALAVEQPVLVVLDDLQAGDLGTFRLLGHLARHAAELRTDLRFLATYRAEELHDADPRRAVVASLARQGLCATERLDGLDEEACLAMVRDAMPPAERAEGAHRRAWRLSRGNPLFALELARGPLGDGGAGDGADGGAAAPDGVAQAVAARLDRLDPDARRVVEALAVVGGEAALTELLDVARHGLEPPVAGAAAADAVERAIAASLVEERQVVVSGRGEDGLAFRHPVVRLTCYERLSAVRRRQLHAAVAGAVLRRRPDAVDTLASHLARADDPRAAEYLRRAAERAAALYANDAADRYYRDLVNRLDVDAARARLAHSGVLFRMGQFAAASATLRTALAEFVRRDEAAESVLVAGRLAQCLLRTGEVDEAARVLRAHPVTARTPPEAEAQHRLALSGVRRAQGRHDEGHDAARRALAAAREVPGAERHGLVARAYAGQASNLGLAGRFAESREAADRALAPAEAYGDPTLLGAVLSTLRENARRSGRLARAVEFGERALELALRSGDQTSAAFERANLAELRLLLDEPDAARDLAEQAFAAAEWERTWCLPYALAALASVRGRAGEHDDAAALLDRAETVVATAGDRQARLVVRLARAEHHLAAADPAAALEILGDGSDGVTGAVLVAWAHLAAGRPEEARRVAAAEAERARAAGEHLDEVDAVVVLATATRRLGRAGEAEGLLAAAGRLADELPYPAGRRRVADARRAGQDAASASSHSPQ</sequence>
<dbReference type="Pfam" id="PF14559">
    <property type="entry name" value="TPR_19"/>
    <property type="match status" value="1"/>
</dbReference>
<dbReference type="InterPro" id="IPR051677">
    <property type="entry name" value="AfsR-DnrI-RedD_regulator"/>
</dbReference>
<evidence type="ECO:0000259" key="2">
    <source>
        <dbReference type="SMART" id="SM01043"/>
    </source>
</evidence>
<dbReference type="InterPro" id="IPR036388">
    <property type="entry name" value="WH-like_DNA-bd_sf"/>
</dbReference>
<dbReference type="Pfam" id="PF03704">
    <property type="entry name" value="BTAD"/>
    <property type="match status" value="1"/>
</dbReference>
<proteinExistence type="predicted"/>
<accession>A0ABQ2B279</accession>
<dbReference type="PANTHER" id="PTHR35807">
    <property type="entry name" value="TRANSCRIPTIONAL REGULATOR REDD-RELATED"/>
    <property type="match status" value="1"/>
</dbReference>
<evidence type="ECO:0000313" key="3">
    <source>
        <dbReference type="EMBL" id="GGI06161.1"/>
    </source>
</evidence>
<feature type="domain" description="Bacterial transcriptional activator" evidence="2">
    <location>
        <begin position="116"/>
        <end position="263"/>
    </location>
</feature>
<feature type="region of interest" description="Disordered" evidence="1">
    <location>
        <begin position="1113"/>
        <end position="1134"/>
    </location>
</feature>
<name>A0ABQ2B279_9MICO</name>
<organism evidence="3 4">
    <name type="scientific">Isoptericola cucumis</name>
    <dbReference type="NCBI Taxonomy" id="1776856"/>
    <lineage>
        <taxon>Bacteria</taxon>
        <taxon>Bacillati</taxon>
        <taxon>Actinomycetota</taxon>
        <taxon>Actinomycetes</taxon>
        <taxon>Micrococcales</taxon>
        <taxon>Promicromonosporaceae</taxon>
        <taxon>Isoptericola</taxon>
    </lineage>
</organism>
<evidence type="ECO:0000256" key="1">
    <source>
        <dbReference type="SAM" id="MobiDB-lite"/>
    </source>
</evidence>
<dbReference type="PANTHER" id="PTHR35807:SF2">
    <property type="entry name" value="TRANSCRIPTIONAL ACTIVATOR DOMAIN"/>
    <property type="match status" value="1"/>
</dbReference>
<gene>
    <name evidence="3" type="ORF">GCM10007368_09780</name>
</gene>
<reference evidence="4" key="1">
    <citation type="journal article" date="2019" name="Int. J. Syst. Evol. Microbiol.">
        <title>The Global Catalogue of Microorganisms (GCM) 10K type strain sequencing project: providing services to taxonomists for standard genome sequencing and annotation.</title>
        <authorList>
            <consortium name="The Broad Institute Genomics Platform"/>
            <consortium name="The Broad Institute Genome Sequencing Center for Infectious Disease"/>
            <person name="Wu L."/>
            <person name="Ma J."/>
        </authorList>
    </citation>
    <scope>NUCLEOTIDE SEQUENCE [LARGE SCALE GENOMIC DNA]</scope>
    <source>
        <strain evidence="4">CCM 8653</strain>
    </source>
</reference>
<evidence type="ECO:0000313" key="4">
    <source>
        <dbReference type="Proteomes" id="UP000632535"/>
    </source>
</evidence>
<dbReference type="EMBL" id="BMDG01000003">
    <property type="protein sequence ID" value="GGI06161.1"/>
    <property type="molecule type" value="Genomic_DNA"/>
</dbReference>
<dbReference type="InterPro" id="IPR011990">
    <property type="entry name" value="TPR-like_helical_dom_sf"/>
</dbReference>
<dbReference type="RefSeq" id="WP_188522552.1">
    <property type="nucleotide sequence ID" value="NZ_BMDG01000003.1"/>
</dbReference>
<feature type="compositionally biased region" description="Low complexity" evidence="1">
    <location>
        <begin position="1123"/>
        <end position="1134"/>
    </location>
</feature>
<dbReference type="InterPro" id="IPR041664">
    <property type="entry name" value="AAA_16"/>
</dbReference>
<protein>
    <recommendedName>
        <fullName evidence="2">Bacterial transcriptional activator domain-containing protein</fullName>
    </recommendedName>
</protein>
<dbReference type="SUPFAM" id="SSF52540">
    <property type="entry name" value="P-loop containing nucleoside triphosphate hydrolases"/>
    <property type="match status" value="1"/>
</dbReference>
<dbReference type="SUPFAM" id="SSF48452">
    <property type="entry name" value="TPR-like"/>
    <property type="match status" value="3"/>
</dbReference>
<comment type="caution">
    <text evidence="3">The sequence shown here is derived from an EMBL/GenBank/DDBJ whole genome shotgun (WGS) entry which is preliminary data.</text>
</comment>
<dbReference type="Gene3D" id="1.10.10.10">
    <property type="entry name" value="Winged helix-like DNA-binding domain superfamily/Winged helix DNA-binding domain"/>
    <property type="match status" value="1"/>
</dbReference>
<keyword evidence="4" id="KW-1185">Reference proteome</keyword>
<dbReference type="InterPro" id="IPR027417">
    <property type="entry name" value="P-loop_NTPase"/>
</dbReference>
<dbReference type="SMART" id="SM01043">
    <property type="entry name" value="BTAD"/>
    <property type="match status" value="1"/>
</dbReference>
<dbReference type="Proteomes" id="UP000632535">
    <property type="component" value="Unassembled WGS sequence"/>
</dbReference>
<dbReference type="InterPro" id="IPR005158">
    <property type="entry name" value="BTAD"/>
</dbReference>
<dbReference type="Pfam" id="PF13191">
    <property type="entry name" value="AAA_16"/>
    <property type="match status" value="1"/>
</dbReference>